<dbReference type="OrthoDB" id="5574481at2"/>
<reference evidence="3 4" key="1">
    <citation type="submission" date="2019-07" db="EMBL/GenBank/DDBJ databases">
        <title>The Draft Genome Sequence of Rhizobium tropici SARCC-755 Associated with Superior Nodulation on Pigeonpea (Cajanus cajan (L.) Millsp.).</title>
        <authorList>
            <person name="Bopape F.L."/>
            <person name="Hassen A.I."/>
            <person name="Swanevelder Z.H."/>
            <person name="Gwata E.T."/>
        </authorList>
    </citation>
    <scope>NUCLEOTIDE SEQUENCE [LARGE SCALE GENOMIC DNA]</scope>
    <source>
        <strain evidence="3 4">SARCC-755</strain>
    </source>
</reference>
<feature type="signal peptide" evidence="1">
    <location>
        <begin position="1"/>
        <end position="27"/>
    </location>
</feature>
<gene>
    <name evidence="3" type="ORF">FP026_29765</name>
</gene>
<dbReference type="EMBL" id="VNIP01000022">
    <property type="protein sequence ID" value="KAA1174637.1"/>
    <property type="molecule type" value="Genomic_DNA"/>
</dbReference>
<dbReference type="InterPro" id="IPR052755">
    <property type="entry name" value="Lysozyme_Inhibitor_LprI"/>
</dbReference>
<dbReference type="Pfam" id="PF07007">
    <property type="entry name" value="LprI"/>
    <property type="match status" value="1"/>
</dbReference>
<dbReference type="Proteomes" id="UP000323608">
    <property type="component" value="Unassembled WGS sequence"/>
</dbReference>
<evidence type="ECO:0000256" key="1">
    <source>
        <dbReference type="SAM" id="SignalP"/>
    </source>
</evidence>
<evidence type="ECO:0000313" key="3">
    <source>
        <dbReference type="EMBL" id="KAA1174637.1"/>
    </source>
</evidence>
<accession>A0A5B0VIW2</accession>
<comment type="caution">
    <text evidence="3">The sequence shown here is derived from an EMBL/GenBank/DDBJ whole genome shotgun (WGS) entry which is preliminary data.</text>
</comment>
<dbReference type="RefSeq" id="WP_149638143.1">
    <property type="nucleotide sequence ID" value="NZ_VNIP01000022.1"/>
</dbReference>
<evidence type="ECO:0000313" key="4">
    <source>
        <dbReference type="Proteomes" id="UP000323608"/>
    </source>
</evidence>
<sequence length="229" mass="25575">MAFIMRRNALLLLCLLLVSLAPTGAIAASFDCERAIARVEKVICGTPSLSQLDSQLATVFKTALTAVAPSSKQALLTEQRNWINHTRDICQDAACMEEAYLKRIDVLARNERYIVDKPSCEIPDGNSCRSVVVLRDPNSRLQSFDQSMSDRNIDGKIIGCKKLIDLPVGTADGNHSFGGDCVLESHSKRTDVRICRDLMLGRFAIEPFERRRERDHDLIEFTNQRCFGG</sequence>
<protein>
    <submittedName>
        <fullName evidence="3">DUF1311 domain-containing protein</fullName>
    </submittedName>
</protein>
<evidence type="ECO:0000259" key="2">
    <source>
        <dbReference type="Pfam" id="PF07007"/>
    </source>
</evidence>
<proteinExistence type="predicted"/>
<organism evidence="3 4">
    <name type="scientific">Rhizobium tropici</name>
    <dbReference type="NCBI Taxonomy" id="398"/>
    <lineage>
        <taxon>Bacteria</taxon>
        <taxon>Pseudomonadati</taxon>
        <taxon>Pseudomonadota</taxon>
        <taxon>Alphaproteobacteria</taxon>
        <taxon>Hyphomicrobiales</taxon>
        <taxon>Rhizobiaceae</taxon>
        <taxon>Rhizobium/Agrobacterium group</taxon>
        <taxon>Rhizobium</taxon>
    </lineage>
</organism>
<dbReference type="PANTHER" id="PTHR37549:SF1">
    <property type="entry name" value="LIPOPROTEIN LPRI"/>
    <property type="match status" value="1"/>
</dbReference>
<dbReference type="AlphaFoldDB" id="A0A5B0VIW2"/>
<feature type="domain" description="Lysozyme inhibitor LprI-like N-terminal" evidence="2">
    <location>
        <begin position="38"/>
        <end position="106"/>
    </location>
</feature>
<dbReference type="PANTHER" id="PTHR37549">
    <property type="entry name" value="LIPOPROTEIN LPRI"/>
    <property type="match status" value="1"/>
</dbReference>
<keyword evidence="1" id="KW-0732">Signal</keyword>
<feature type="chain" id="PRO_5022849246" evidence="1">
    <location>
        <begin position="28"/>
        <end position="229"/>
    </location>
</feature>
<dbReference type="InterPro" id="IPR009739">
    <property type="entry name" value="LprI-like_N"/>
</dbReference>
<dbReference type="GO" id="GO:0005576">
    <property type="term" value="C:extracellular region"/>
    <property type="evidence" value="ECO:0007669"/>
    <property type="project" value="TreeGrafter"/>
</dbReference>
<name>A0A5B0VIW2_RHITR</name>